<dbReference type="AlphaFoldDB" id="A0A8E2DWS2"/>
<gene>
    <name evidence="1" type="ORF">K432DRAFT_449585</name>
</gene>
<proteinExistence type="predicted"/>
<dbReference type="OrthoDB" id="5404599at2759"/>
<reference evidence="1 2" key="1">
    <citation type="journal article" date="2016" name="Nat. Commun.">
        <title>Ectomycorrhizal ecology is imprinted in the genome of the dominant symbiotic fungus Cenococcum geophilum.</title>
        <authorList>
            <consortium name="DOE Joint Genome Institute"/>
            <person name="Peter M."/>
            <person name="Kohler A."/>
            <person name="Ohm R.A."/>
            <person name="Kuo A."/>
            <person name="Krutzmann J."/>
            <person name="Morin E."/>
            <person name="Arend M."/>
            <person name="Barry K.W."/>
            <person name="Binder M."/>
            <person name="Choi C."/>
            <person name="Clum A."/>
            <person name="Copeland A."/>
            <person name="Grisel N."/>
            <person name="Haridas S."/>
            <person name="Kipfer T."/>
            <person name="LaButti K."/>
            <person name="Lindquist E."/>
            <person name="Lipzen A."/>
            <person name="Maire R."/>
            <person name="Meier B."/>
            <person name="Mihaltcheva S."/>
            <person name="Molinier V."/>
            <person name="Murat C."/>
            <person name="Poggeler S."/>
            <person name="Quandt C.A."/>
            <person name="Sperisen C."/>
            <person name="Tritt A."/>
            <person name="Tisserant E."/>
            <person name="Crous P.W."/>
            <person name="Henrissat B."/>
            <person name="Nehls U."/>
            <person name="Egli S."/>
            <person name="Spatafora J.W."/>
            <person name="Grigoriev I.V."/>
            <person name="Martin F.M."/>
        </authorList>
    </citation>
    <scope>NUCLEOTIDE SEQUENCE [LARGE SCALE GENOMIC DNA]</scope>
    <source>
        <strain evidence="1 2">CBS 459.81</strain>
    </source>
</reference>
<organism evidence="1 2">
    <name type="scientific">Lepidopterella palustris CBS 459.81</name>
    <dbReference type="NCBI Taxonomy" id="1314670"/>
    <lineage>
        <taxon>Eukaryota</taxon>
        <taxon>Fungi</taxon>
        <taxon>Dikarya</taxon>
        <taxon>Ascomycota</taxon>
        <taxon>Pezizomycotina</taxon>
        <taxon>Dothideomycetes</taxon>
        <taxon>Pleosporomycetidae</taxon>
        <taxon>Mytilinidiales</taxon>
        <taxon>Argynnaceae</taxon>
        <taxon>Lepidopterella</taxon>
    </lineage>
</organism>
<sequence length="79" mass="9040">MLHSRRWYFLSLRGCRTHGLKHSLPSPDQVRARCPASGPTHACPIARFEKLDLLVRFGDRVTTSEALCFKTVGYKELPR</sequence>
<dbReference type="EMBL" id="KV745921">
    <property type="protein sequence ID" value="OCK73165.1"/>
    <property type="molecule type" value="Genomic_DNA"/>
</dbReference>
<keyword evidence="2" id="KW-1185">Reference proteome</keyword>
<evidence type="ECO:0000313" key="2">
    <source>
        <dbReference type="Proteomes" id="UP000250266"/>
    </source>
</evidence>
<evidence type="ECO:0000313" key="1">
    <source>
        <dbReference type="EMBL" id="OCK73165.1"/>
    </source>
</evidence>
<name>A0A8E2DWS2_9PEZI</name>
<protein>
    <submittedName>
        <fullName evidence="1">Uncharacterized protein</fullName>
    </submittedName>
</protein>
<accession>A0A8E2DWS2</accession>
<dbReference type="Proteomes" id="UP000250266">
    <property type="component" value="Unassembled WGS sequence"/>
</dbReference>